<dbReference type="EMBL" id="JAAALK010000288">
    <property type="protein sequence ID" value="KAG8053221.1"/>
    <property type="molecule type" value="Genomic_DNA"/>
</dbReference>
<accession>A0A8J5VAU4</accession>
<comment type="caution">
    <text evidence="2">The sequence shown here is derived from an EMBL/GenBank/DDBJ whole genome shotgun (WGS) entry which is preliminary data.</text>
</comment>
<keyword evidence="1" id="KW-0812">Transmembrane</keyword>
<gene>
    <name evidence="2" type="ORF">GUJ93_ZPchr0001g31704</name>
</gene>
<evidence type="ECO:0000313" key="2">
    <source>
        <dbReference type="EMBL" id="KAG8053221.1"/>
    </source>
</evidence>
<dbReference type="Proteomes" id="UP000729402">
    <property type="component" value="Unassembled WGS sequence"/>
</dbReference>
<proteinExistence type="predicted"/>
<keyword evidence="1" id="KW-1133">Transmembrane helix</keyword>
<feature type="transmembrane region" description="Helical" evidence="1">
    <location>
        <begin position="6"/>
        <end position="31"/>
    </location>
</feature>
<evidence type="ECO:0000313" key="3">
    <source>
        <dbReference type="Proteomes" id="UP000729402"/>
    </source>
</evidence>
<dbReference type="AlphaFoldDB" id="A0A8J5VAU4"/>
<keyword evidence="1" id="KW-0472">Membrane</keyword>
<evidence type="ECO:0000256" key="1">
    <source>
        <dbReference type="SAM" id="Phobius"/>
    </source>
</evidence>
<protein>
    <submittedName>
        <fullName evidence="2">Uncharacterized protein</fullName>
    </submittedName>
</protein>
<sequence>MTKRSNKFYFFLCTLMVNHFVDNISTALLLVQLFHRRHRRRHCGFDWRRRSSDQHNAQGAFFCKDRPEVAELALLEGPDLNGVTLREAASSDEFDVAIPFDDSAMAALPPLNM</sequence>
<name>A0A8J5VAU4_ZIZPA</name>
<organism evidence="2 3">
    <name type="scientific">Zizania palustris</name>
    <name type="common">Northern wild rice</name>
    <dbReference type="NCBI Taxonomy" id="103762"/>
    <lineage>
        <taxon>Eukaryota</taxon>
        <taxon>Viridiplantae</taxon>
        <taxon>Streptophyta</taxon>
        <taxon>Embryophyta</taxon>
        <taxon>Tracheophyta</taxon>
        <taxon>Spermatophyta</taxon>
        <taxon>Magnoliopsida</taxon>
        <taxon>Liliopsida</taxon>
        <taxon>Poales</taxon>
        <taxon>Poaceae</taxon>
        <taxon>BOP clade</taxon>
        <taxon>Oryzoideae</taxon>
        <taxon>Oryzeae</taxon>
        <taxon>Zizaniinae</taxon>
        <taxon>Zizania</taxon>
    </lineage>
</organism>
<keyword evidence="3" id="KW-1185">Reference proteome</keyword>
<reference evidence="2" key="1">
    <citation type="journal article" date="2021" name="bioRxiv">
        <title>Whole Genome Assembly and Annotation of Northern Wild Rice, Zizania palustris L., Supports a Whole Genome Duplication in the Zizania Genus.</title>
        <authorList>
            <person name="Haas M."/>
            <person name="Kono T."/>
            <person name="Macchietto M."/>
            <person name="Millas R."/>
            <person name="McGilp L."/>
            <person name="Shao M."/>
            <person name="Duquette J."/>
            <person name="Hirsch C.N."/>
            <person name="Kimball J."/>
        </authorList>
    </citation>
    <scope>NUCLEOTIDE SEQUENCE</scope>
    <source>
        <tissue evidence="2">Fresh leaf tissue</tissue>
    </source>
</reference>
<reference evidence="2" key="2">
    <citation type="submission" date="2021-02" db="EMBL/GenBank/DDBJ databases">
        <authorList>
            <person name="Kimball J.A."/>
            <person name="Haas M.W."/>
            <person name="Macchietto M."/>
            <person name="Kono T."/>
            <person name="Duquette J."/>
            <person name="Shao M."/>
        </authorList>
    </citation>
    <scope>NUCLEOTIDE SEQUENCE</scope>
    <source>
        <tissue evidence="2">Fresh leaf tissue</tissue>
    </source>
</reference>